<proteinExistence type="predicted"/>
<dbReference type="AlphaFoldDB" id="A0A9P8LHZ2"/>
<comment type="caution">
    <text evidence="1">The sequence shown here is derived from an EMBL/GenBank/DDBJ whole genome shotgun (WGS) entry which is preliminary data.</text>
</comment>
<sequence>MKVLKVARAESTSYCSLDESGKQLEHLRGRRQPSDYPRIGAQKGRRVEMAPACEKLEHEKGWTTKVAGGSQGPAAVGILGARGSGQLAYHRQENLGKESKWTTTNENLDVVLSLAGASQGFQNRVRVTERDAQPLLDRRIPIMTLSCGSKNGLSVMTSGCCLLSVCRVTGDVMVVAV</sequence>
<gene>
    <name evidence="1" type="ORF">GP486_000335</name>
</gene>
<reference evidence="1" key="1">
    <citation type="submission" date="2021-03" db="EMBL/GenBank/DDBJ databases">
        <title>Comparative genomics and phylogenomic investigation of the class Geoglossomycetes provide insights into ecological specialization and systematics.</title>
        <authorList>
            <person name="Melie T."/>
            <person name="Pirro S."/>
            <person name="Miller A.N."/>
            <person name="Quandt A."/>
        </authorList>
    </citation>
    <scope>NUCLEOTIDE SEQUENCE</scope>
    <source>
        <strain evidence="1">CAQ_001_2017</strain>
    </source>
</reference>
<accession>A0A9P8LHZ2</accession>
<organism evidence="1 2">
    <name type="scientific">Trichoglossum hirsutum</name>
    <dbReference type="NCBI Taxonomy" id="265104"/>
    <lineage>
        <taxon>Eukaryota</taxon>
        <taxon>Fungi</taxon>
        <taxon>Dikarya</taxon>
        <taxon>Ascomycota</taxon>
        <taxon>Pezizomycotina</taxon>
        <taxon>Geoglossomycetes</taxon>
        <taxon>Geoglossales</taxon>
        <taxon>Geoglossaceae</taxon>
        <taxon>Trichoglossum</taxon>
    </lineage>
</organism>
<evidence type="ECO:0000313" key="1">
    <source>
        <dbReference type="EMBL" id="KAH0566260.1"/>
    </source>
</evidence>
<dbReference type="EMBL" id="JAGHQM010000020">
    <property type="protein sequence ID" value="KAH0566260.1"/>
    <property type="molecule type" value="Genomic_DNA"/>
</dbReference>
<name>A0A9P8LHZ2_9PEZI</name>
<protein>
    <submittedName>
        <fullName evidence="1">Uncharacterized protein</fullName>
    </submittedName>
</protein>
<keyword evidence="2" id="KW-1185">Reference proteome</keyword>
<dbReference type="Proteomes" id="UP000750711">
    <property type="component" value="Unassembled WGS sequence"/>
</dbReference>
<evidence type="ECO:0000313" key="2">
    <source>
        <dbReference type="Proteomes" id="UP000750711"/>
    </source>
</evidence>